<accession>A0A1V4SQZ1</accession>
<evidence type="ECO:0000313" key="4">
    <source>
        <dbReference type="Proteomes" id="UP000191554"/>
    </source>
</evidence>
<feature type="transmembrane region" description="Helical" evidence="1">
    <location>
        <begin position="20"/>
        <end position="43"/>
    </location>
</feature>
<dbReference type="InterPro" id="IPR022742">
    <property type="entry name" value="Hydrolase_4"/>
</dbReference>
<organism evidence="3 4">
    <name type="scientific">Ruminiclostridium hungatei</name>
    <name type="common">Clostridium hungatei</name>
    <dbReference type="NCBI Taxonomy" id="48256"/>
    <lineage>
        <taxon>Bacteria</taxon>
        <taxon>Bacillati</taxon>
        <taxon>Bacillota</taxon>
        <taxon>Clostridia</taxon>
        <taxon>Eubacteriales</taxon>
        <taxon>Oscillospiraceae</taxon>
        <taxon>Ruminiclostridium</taxon>
    </lineage>
</organism>
<feature type="domain" description="Serine aminopeptidase S33" evidence="2">
    <location>
        <begin position="90"/>
        <end position="202"/>
    </location>
</feature>
<dbReference type="AlphaFoldDB" id="A0A1V4SQZ1"/>
<proteinExistence type="predicted"/>
<sequence length="321" mass="36038">MQLKTVAFAERKSVLPKNIFLAIIYILVLICLAIGAVSFIAAWKITHPAKLSTPQISSNIAPDYRNVSFYCSESKEKINGWFFPSLGSKTTVLMIHSYGRNRLQFDEDTFRLISRLNNEKLNVLTIDLRGSGNSAGSISTFGKNETTDVLTAIKYLKQQETENIILMGFSTGASSCLSAISKSPYRDSILGVIADSPYAKADNFIDFAIEEDNWLPAYPFKYPIDFIAKRLAKVNDEMDIIPQVSAIVPTPLLLIDGAQPRPSASDNTKLLYEMYFRKSPVPVHYWNSGAKEYGQSFTADPDKYMETVVEFIRECVEDFEK</sequence>
<protein>
    <submittedName>
        <fullName evidence="3">Alpha/beta hydrolase family protein</fullName>
    </submittedName>
</protein>
<keyword evidence="3" id="KW-0378">Hydrolase</keyword>
<dbReference type="EMBL" id="MZGX01000003">
    <property type="protein sequence ID" value="OPX45647.1"/>
    <property type="molecule type" value="Genomic_DNA"/>
</dbReference>
<dbReference type="SUPFAM" id="SSF53474">
    <property type="entry name" value="alpha/beta-Hydrolases"/>
    <property type="match status" value="1"/>
</dbReference>
<gene>
    <name evidence="3" type="ORF">CLHUN_05840</name>
</gene>
<dbReference type="RefSeq" id="WP_080063054.1">
    <property type="nucleotide sequence ID" value="NZ_MZGX01000003.1"/>
</dbReference>
<dbReference type="GO" id="GO:0016787">
    <property type="term" value="F:hydrolase activity"/>
    <property type="evidence" value="ECO:0007669"/>
    <property type="project" value="UniProtKB-KW"/>
</dbReference>
<keyword evidence="1" id="KW-0812">Transmembrane</keyword>
<evidence type="ECO:0000313" key="3">
    <source>
        <dbReference type="EMBL" id="OPX45647.1"/>
    </source>
</evidence>
<dbReference type="STRING" id="48256.CLHUN_05840"/>
<evidence type="ECO:0000256" key="1">
    <source>
        <dbReference type="SAM" id="Phobius"/>
    </source>
</evidence>
<dbReference type="OrthoDB" id="9776685at2"/>
<name>A0A1V4SQZ1_RUMHU</name>
<keyword evidence="1" id="KW-0472">Membrane</keyword>
<dbReference type="InterPro" id="IPR029058">
    <property type="entry name" value="AB_hydrolase_fold"/>
</dbReference>
<dbReference type="Proteomes" id="UP000191554">
    <property type="component" value="Unassembled WGS sequence"/>
</dbReference>
<dbReference type="PANTHER" id="PTHR12277">
    <property type="entry name" value="ALPHA/BETA HYDROLASE DOMAIN-CONTAINING PROTEIN"/>
    <property type="match status" value="1"/>
</dbReference>
<dbReference type="PANTHER" id="PTHR12277:SF79">
    <property type="entry name" value="XAA-PRO DIPEPTIDYL-PEPTIDASE-RELATED"/>
    <property type="match status" value="1"/>
</dbReference>
<reference evidence="3 4" key="1">
    <citation type="submission" date="2017-03" db="EMBL/GenBank/DDBJ databases">
        <title>Genome sequence of Clostridium hungatei DSM 14427.</title>
        <authorList>
            <person name="Poehlein A."/>
            <person name="Daniel R."/>
        </authorList>
    </citation>
    <scope>NUCLEOTIDE SEQUENCE [LARGE SCALE GENOMIC DNA]</scope>
    <source>
        <strain evidence="3 4">DSM 14427</strain>
    </source>
</reference>
<evidence type="ECO:0000259" key="2">
    <source>
        <dbReference type="Pfam" id="PF12146"/>
    </source>
</evidence>
<keyword evidence="1" id="KW-1133">Transmembrane helix</keyword>
<dbReference type="Gene3D" id="3.40.50.1820">
    <property type="entry name" value="alpha/beta hydrolase"/>
    <property type="match status" value="1"/>
</dbReference>
<keyword evidence="4" id="KW-1185">Reference proteome</keyword>
<comment type="caution">
    <text evidence="3">The sequence shown here is derived from an EMBL/GenBank/DDBJ whole genome shotgun (WGS) entry which is preliminary data.</text>
</comment>
<dbReference type="Pfam" id="PF12146">
    <property type="entry name" value="Hydrolase_4"/>
    <property type="match status" value="1"/>
</dbReference>